<keyword evidence="2" id="KW-1185">Reference proteome</keyword>
<evidence type="ECO:0000313" key="1">
    <source>
        <dbReference type="EMBL" id="KAK7483004.1"/>
    </source>
</evidence>
<protein>
    <submittedName>
        <fullName evidence="1">Uncharacterized protein</fullName>
    </submittedName>
</protein>
<reference evidence="1 2" key="1">
    <citation type="journal article" date="2023" name="Sci. Data">
        <title>Genome assembly of the Korean intertidal mud-creeper Batillaria attramentaria.</title>
        <authorList>
            <person name="Patra A.K."/>
            <person name="Ho P.T."/>
            <person name="Jun S."/>
            <person name="Lee S.J."/>
            <person name="Kim Y."/>
            <person name="Won Y.J."/>
        </authorList>
    </citation>
    <scope>NUCLEOTIDE SEQUENCE [LARGE SCALE GENOMIC DNA]</scope>
    <source>
        <strain evidence="1">Wonlab-2016</strain>
    </source>
</reference>
<gene>
    <name evidence="1" type="ORF">BaRGS_00025781</name>
</gene>
<evidence type="ECO:0000313" key="2">
    <source>
        <dbReference type="Proteomes" id="UP001519460"/>
    </source>
</evidence>
<accession>A0ABD0K713</accession>
<organism evidence="1 2">
    <name type="scientific">Batillaria attramentaria</name>
    <dbReference type="NCBI Taxonomy" id="370345"/>
    <lineage>
        <taxon>Eukaryota</taxon>
        <taxon>Metazoa</taxon>
        <taxon>Spiralia</taxon>
        <taxon>Lophotrochozoa</taxon>
        <taxon>Mollusca</taxon>
        <taxon>Gastropoda</taxon>
        <taxon>Caenogastropoda</taxon>
        <taxon>Sorbeoconcha</taxon>
        <taxon>Cerithioidea</taxon>
        <taxon>Batillariidae</taxon>
        <taxon>Batillaria</taxon>
    </lineage>
</organism>
<dbReference type="EMBL" id="JACVVK020000235">
    <property type="protein sequence ID" value="KAK7483004.1"/>
    <property type="molecule type" value="Genomic_DNA"/>
</dbReference>
<sequence>MAVATDTVPCDVKVLEEILPDGTIHHKMILRRNSRSGGENDNRSNMVSEEVLEMYEQPPHLVQDFEEMEEVLPDGSKAKRKVSLSRMVHGAKTHHESFDESTGGEKVIEDYEFEEVVPGTVSAFDAGVDSDYEAEVIQKGELVSVHQSQPLIRQTVDEIEDVLPDGTRVKRKVVSKQVIHTITTRKESFDKDKGCIVHEDYSVEEVLPNTSSAFSSGFDSDYEG</sequence>
<proteinExistence type="predicted"/>
<dbReference type="AlphaFoldDB" id="A0ABD0K713"/>
<name>A0ABD0K713_9CAEN</name>
<comment type="caution">
    <text evidence="1">The sequence shown here is derived from an EMBL/GenBank/DDBJ whole genome shotgun (WGS) entry which is preliminary data.</text>
</comment>
<dbReference type="Proteomes" id="UP001519460">
    <property type="component" value="Unassembled WGS sequence"/>
</dbReference>